<protein>
    <submittedName>
        <fullName evidence="1">Uncharacterized protein</fullName>
    </submittedName>
</protein>
<proteinExistence type="predicted"/>
<gene>
    <name evidence="1" type="ORF">FJM67_08125</name>
</gene>
<dbReference type="AlphaFoldDB" id="A0A501WWX7"/>
<accession>A0A501WWX7</accession>
<evidence type="ECO:0000313" key="2">
    <source>
        <dbReference type="Proteomes" id="UP000315901"/>
    </source>
</evidence>
<dbReference type="EMBL" id="VFRR01000013">
    <property type="protein sequence ID" value="TPE51937.1"/>
    <property type="molecule type" value="Genomic_DNA"/>
</dbReference>
<comment type="caution">
    <text evidence="1">The sequence shown here is derived from an EMBL/GenBank/DDBJ whole genome shotgun (WGS) entry which is preliminary data.</text>
</comment>
<evidence type="ECO:0000313" key="1">
    <source>
        <dbReference type="EMBL" id="TPE51937.1"/>
    </source>
</evidence>
<dbReference type="Proteomes" id="UP000315901">
    <property type="component" value="Unassembled WGS sequence"/>
</dbReference>
<organism evidence="1 2">
    <name type="scientific">Maribrevibacterium harenarium</name>
    <dbReference type="NCBI Taxonomy" id="2589817"/>
    <lineage>
        <taxon>Bacteria</taxon>
        <taxon>Pseudomonadati</taxon>
        <taxon>Pseudomonadota</taxon>
        <taxon>Gammaproteobacteria</taxon>
        <taxon>Oceanospirillales</taxon>
        <taxon>Oceanospirillaceae</taxon>
        <taxon>Maribrevibacterium</taxon>
    </lineage>
</organism>
<sequence length="254" mass="29929">MTESGIRLNKDTLNYLYDNVIKIGEWHIVGEYRDYPDHLPKLLLSLYRLMYLARPYLIEEVVQESNPNKVKRHFWKSMNYLIEYTFRDFDNHIKYQKNYKAWRGFDNTNRKIKNMMNIFIFRLELLRKEIESNNSNLKCMSFSGKAVPETRLAYWSGAGIFVTNDPSAEVPFNKELCLTPYAYEITQLWIRVRDADPGLINHLNKFAFYGAMADALNQIQKKDRDTSERDVLLAILDAGIEFLSYSIPPCFTGF</sequence>
<keyword evidence="2" id="KW-1185">Reference proteome</keyword>
<dbReference type="RefSeq" id="WP_140588306.1">
    <property type="nucleotide sequence ID" value="NZ_VFRR01000013.1"/>
</dbReference>
<reference evidence="1 2" key="1">
    <citation type="submission" date="2019-06" db="EMBL/GenBank/DDBJ databases">
        <title>A novel bacterium of genus Marinomonas, isolated from coastal sand.</title>
        <authorList>
            <person name="Huang H."/>
            <person name="Mo K."/>
            <person name="Hu Y."/>
        </authorList>
    </citation>
    <scope>NUCLEOTIDE SEQUENCE [LARGE SCALE GENOMIC DNA]</scope>
    <source>
        <strain evidence="1 2">HB171799</strain>
    </source>
</reference>
<name>A0A501WWX7_9GAMM</name>